<evidence type="ECO:0000313" key="3">
    <source>
        <dbReference type="Proteomes" id="UP000268093"/>
    </source>
</evidence>
<gene>
    <name evidence="2" type="ORF">BC936DRAFT_149588</name>
</gene>
<dbReference type="Proteomes" id="UP000268093">
    <property type="component" value="Unassembled WGS sequence"/>
</dbReference>
<accession>A0A433D0I7</accession>
<organism evidence="2 3">
    <name type="scientific">Jimgerdemannia flammicorona</name>
    <dbReference type="NCBI Taxonomy" id="994334"/>
    <lineage>
        <taxon>Eukaryota</taxon>
        <taxon>Fungi</taxon>
        <taxon>Fungi incertae sedis</taxon>
        <taxon>Mucoromycota</taxon>
        <taxon>Mucoromycotina</taxon>
        <taxon>Endogonomycetes</taxon>
        <taxon>Endogonales</taxon>
        <taxon>Endogonaceae</taxon>
        <taxon>Jimgerdemannia</taxon>
    </lineage>
</organism>
<dbReference type="AlphaFoldDB" id="A0A433D0I7"/>
<reference evidence="2 3" key="1">
    <citation type="journal article" date="2018" name="New Phytol.">
        <title>Phylogenomics of Endogonaceae and evolution of mycorrhizas within Mucoromycota.</title>
        <authorList>
            <person name="Chang Y."/>
            <person name="Desiro A."/>
            <person name="Na H."/>
            <person name="Sandor L."/>
            <person name="Lipzen A."/>
            <person name="Clum A."/>
            <person name="Barry K."/>
            <person name="Grigoriev I.V."/>
            <person name="Martin F.M."/>
            <person name="Stajich J.E."/>
            <person name="Smith M.E."/>
            <person name="Bonito G."/>
            <person name="Spatafora J.W."/>
        </authorList>
    </citation>
    <scope>NUCLEOTIDE SEQUENCE [LARGE SCALE GENOMIC DNA]</scope>
    <source>
        <strain evidence="2 3">GMNB39</strain>
    </source>
</reference>
<feature type="region of interest" description="Disordered" evidence="1">
    <location>
        <begin position="1"/>
        <end position="67"/>
    </location>
</feature>
<dbReference type="OrthoDB" id="2441193at2759"/>
<evidence type="ECO:0000256" key="1">
    <source>
        <dbReference type="SAM" id="MobiDB-lite"/>
    </source>
</evidence>
<name>A0A433D0I7_9FUNG</name>
<proteinExistence type="predicted"/>
<feature type="compositionally biased region" description="Acidic residues" evidence="1">
    <location>
        <begin position="19"/>
        <end position="34"/>
    </location>
</feature>
<feature type="region of interest" description="Disordered" evidence="1">
    <location>
        <begin position="426"/>
        <end position="451"/>
    </location>
</feature>
<comment type="caution">
    <text evidence="2">The sequence shown here is derived from an EMBL/GenBank/DDBJ whole genome shotgun (WGS) entry which is preliminary data.</text>
</comment>
<dbReference type="EMBL" id="RBNI01009072">
    <property type="protein sequence ID" value="RUP44354.1"/>
    <property type="molecule type" value="Genomic_DNA"/>
</dbReference>
<evidence type="ECO:0000313" key="2">
    <source>
        <dbReference type="EMBL" id="RUP44354.1"/>
    </source>
</evidence>
<feature type="compositionally biased region" description="Polar residues" evidence="1">
    <location>
        <begin position="1"/>
        <end position="11"/>
    </location>
</feature>
<sequence>MGSSLSLFSCTQRKRGDDSASEGDEDEEEEEEVSSDERNSSVIEGEVTETAVENNMSVGEDDTHPPELTEFPADFKKSFVNIKEEDKWRLRSGRYVEDIILVHSWILDTSCPLVKTWFSDQEWQEICTTNSKDDPKIDKFVENLILRYDVKTVDALRAAVMKPWLQEEYNHQKHFDAESLHLAVTDILRLWESNSLLNQPSSLERWYDVNVWGPLIDRFFLDLDSVALVRGEGCSLASAARKNAQRTLETRQRLGSRGDGIFRSLITSEEYGSIECGKEVVPMATKTLQDRRKVGKLMKDMIKGRIQASNDSKMFAREIEAIGIVHCRLTADFYSLDLPAGSIARLIHHDHCFVPVDSMKMDGNHVINVGEVLALIVNVFKHKRRLERSMAITSDAIPTKPSNHLQRVLSGEMIPSSDDITESVAIPPTLSTPRKNSEAVGKAKSSTTVVV</sequence>
<protein>
    <submittedName>
        <fullName evidence="2">Uncharacterized protein</fullName>
    </submittedName>
</protein>
<keyword evidence="3" id="KW-1185">Reference proteome</keyword>